<dbReference type="Gene3D" id="1.25.40.20">
    <property type="entry name" value="Ankyrin repeat-containing domain"/>
    <property type="match status" value="1"/>
</dbReference>
<evidence type="ECO:0000256" key="1">
    <source>
        <dbReference type="ARBA" id="ARBA00022737"/>
    </source>
</evidence>
<dbReference type="AlphaFoldDB" id="A0AAU9X7J2"/>
<dbReference type="InterPro" id="IPR036770">
    <property type="entry name" value="Ankyrin_rpt-contain_sf"/>
</dbReference>
<dbReference type="Proteomes" id="UP001159428">
    <property type="component" value="Unassembled WGS sequence"/>
</dbReference>
<feature type="repeat" description="ANK" evidence="3">
    <location>
        <begin position="169"/>
        <end position="201"/>
    </location>
</feature>
<evidence type="ECO:0000256" key="2">
    <source>
        <dbReference type="ARBA" id="ARBA00023043"/>
    </source>
</evidence>
<comment type="caution">
    <text evidence="5">The sequence shown here is derived from an EMBL/GenBank/DDBJ whole genome shotgun (WGS) entry which is preliminary data.</text>
</comment>
<keyword evidence="1" id="KW-0677">Repeat</keyword>
<sequence>MRGGQFMDYILELILKNEDQQLDKILSEQATKRGSNPLELTMKNFEEMFVFASFARSVRCLTVLTKYGLIDVNFLASLRTSLHGLPVTPLRIAVEYDNIAVVKWLCCHGANVNNREAVWSTKSDEITSGSFISSTCSVPCMTPLHFAQSAACVKILLENGADMSAQDCMGKTPVAMATLYGRFDVLEALCCHGAPLNLASCWGATPLMYAQYGRSKSERVSATEILCRFGADVDLQDRNGRTALHLAKDVECVCLILAYHGDPSIETIFGKTALVTAAENQRLDICRMLCDAQAVVSLGALGRGSTLFCAISRDTQAWLMECSRNVRQLSHLCRCVIRNQLKLNYKNIFEGVRRLPLPTPLETYVSFNMKDQILK</sequence>
<proteinExistence type="predicted"/>
<dbReference type="PANTHER" id="PTHR24171">
    <property type="entry name" value="ANKYRIN REPEAT DOMAIN-CONTAINING PROTEIN 39-RELATED"/>
    <property type="match status" value="1"/>
</dbReference>
<dbReference type="SMART" id="SM00248">
    <property type="entry name" value="ANK"/>
    <property type="match status" value="7"/>
</dbReference>
<keyword evidence="2 3" id="KW-0040">ANK repeat</keyword>
<dbReference type="InterPro" id="IPR002110">
    <property type="entry name" value="Ankyrin_rpt"/>
</dbReference>
<dbReference type="PROSITE" id="PS50088">
    <property type="entry name" value="ANK_REPEAT"/>
    <property type="match status" value="2"/>
</dbReference>
<evidence type="ECO:0000259" key="4">
    <source>
        <dbReference type="PROSITE" id="PS50225"/>
    </source>
</evidence>
<dbReference type="GO" id="GO:0035556">
    <property type="term" value="P:intracellular signal transduction"/>
    <property type="evidence" value="ECO:0007669"/>
    <property type="project" value="InterPro"/>
</dbReference>
<feature type="domain" description="SOCS box" evidence="4">
    <location>
        <begin position="324"/>
        <end position="365"/>
    </location>
</feature>
<name>A0AAU9X7J2_9CNID</name>
<reference evidence="5 6" key="1">
    <citation type="submission" date="2022-05" db="EMBL/GenBank/DDBJ databases">
        <authorList>
            <consortium name="Genoscope - CEA"/>
            <person name="William W."/>
        </authorList>
    </citation>
    <scope>NUCLEOTIDE SEQUENCE [LARGE SCALE GENOMIC DNA]</scope>
</reference>
<dbReference type="Pfam" id="PF12796">
    <property type="entry name" value="Ank_2"/>
    <property type="match status" value="1"/>
</dbReference>
<dbReference type="SMART" id="SM00969">
    <property type="entry name" value="SOCS_box"/>
    <property type="match status" value="1"/>
</dbReference>
<dbReference type="CDD" id="cd03716">
    <property type="entry name" value="SOCS_ASB_like"/>
    <property type="match status" value="1"/>
</dbReference>
<evidence type="ECO:0000313" key="5">
    <source>
        <dbReference type="EMBL" id="CAH3138804.1"/>
    </source>
</evidence>
<dbReference type="EMBL" id="CALNXJ010000032">
    <property type="protein sequence ID" value="CAH3138804.1"/>
    <property type="molecule type" value="Genomic_DNA"/>
</dbReference>
<evidence type="ECO:0000313" key="6">
    <source>
        <dbReference type="Proteomes" id="UP001159428"/>
    </source>
</evidence>
<dbReference type="InterPro" id="IPR001496">
    <property type="entry name" value="SOCS_box"/>
</dbReference>
<keyword evidence="6" id="KW-1185">Reference proteome</keyword>
<dbReference type="SUPFAM" id="SSF48403">
    <property type="entry name" value="Ankyrin repeat"/>
    <property type="match status" value="1"/>
</dbReference>
<accession>A0AAU9X7J2</accession>
<dbReference type="PROSITE" id="PS50225">
    <property type="entry name" value="SOCS"/>
    <property type="match status" value="1"/>
</dbReference>
<organism evidence="5 6">
    <name type="scientific">Pocillopora meandrina</name>
    <dbReference type="NCBI Taxonomy" id="46732"/>
    <lineage>
        <taxon>Eukaryota</taxon>
        <taxon>Metazoa</taxon>
        <taxon>Cnidaria</taxon>
        <taxon>Anthozoa</taxon>
        <taxon>Hexacorallia</taxon>
        <taxon>Scleractinia</taxon>
        <taxon>Astrocoeniina</taxon>
        <taxon>Pocilloporidae</taxon>
        <taxon>Pocillopora</taxon>
    </lineage>
</organism>
<evidence type="ECO:0000256" key="3">
    <source>
        <dbReference type="PROSITE-ProRule" id="PRU00023"/>
    </source>
</evidence>
<dbReference type="SUPFAM" id="SSF158235">
    <property type="entry name" value="SOCS box-like"/>
    <property type="match status" value="1"/>
</dbReference>
<protein>
    <recommendedName>
        <fullName evidence="4">SOCS box domain-containing protein</fullName>
    </recommendedName>
</protein>
<dbReference type="Pfam" id="PF07525">
    <property type="entry name" value="SOCS_box"/>
    <property type="match status" value="1"/>
</dbReference>
<dbReference type="Pfam" id="PF00023">
    <property type="entry name" value="Ank"/>
    <property type="match status" value="2"/>
</dbReference>
<dbReference type="InterPro" id="IPR036036">
    <property type="entry name" value="SOCS_box-like_dom_sf"/>
</dbReference>
<feature type="repeat" description="ANK" evidence="3">
    <location>
        <begin position="85"/>
        <end position="117"/>
    </location>
</feature>
<dbReference type="Gene3D" id="1.10.750.20">
    <property type="entry name" value="SOCS box"/>
    <property type="match status" value="1"/>
</dbReference>
<gene>
    <name evidence="5" type="ORF">PMEA_00018611</name>
</gene>